<reference evidence="1" key="1">
    <citation type="journal article" date="2018" name="Genome Biol.">
        <title>SKESA: strategic k-mer extension for scrupulous assemblies.</title>
        <authorList>
            <person name="Souvorov A."/>
            <person name="Agarwala R."/>
            <person name="Lipman D.J."/>
        </authorList>
    </citation>
    <scope>NUCLEOTIDE SEQUENCE</scope>
    <source>
        <strain evidence="1">MA.CK_95/00012601</strain>
    </source>
</reference>
<comment type="caution">
    <text evidence="1">The sequence shown here is derived from an EMBL/GenBank/DDBJ whole genome shotgun (WGS) entry which is preliminary data.</text>
</comment>
<proteinExistence type="predicted"/>
<dbReference type="Gene3D" id="6.20.70.20">
    <property type="match status" value="1"/>
</dbReference>
<dbReference type="InterPro" id="IPR051934">
    <property type="entry name" value="Phage_Tail_Fiber_Structural"/>
</dbReference>
<accession>A0A760MT71</accession>
<dbReference type="PANTHER" id="PTHR35191:SF1">
    <property type="entry name" value="PROPHAGE SIDE TAIL FIBER PROTEIN HOMOLOG STFQ-RELATED"/>
    <property type="match status" value="1"/>
</dbReference>
<protein>
    <submittedName>
        <fullName evidence="1">Phage tail protein</fullName>
    </submittedName>
</protein>
<sequence length="550" mass="58776">MIIGFGNNVVSSLAADITASQTTIQVIPGAGAMFANLLTSDYANSSNPLKTYAKITLTDAKETVFEVCHLTAVNNDMLTVIRGQEGTTAKGWSLNDVIANFATRGSENQFVQIEELQSGHYVAGVAGGTENNLTLELPATYFVNGGVDWTLRTPLVVIPALNNTGASTLQLTMGGRVLGIFPLYKGNKSELSASDIIKDVPVLCVLDNTKTYFSVLNPLEIYLGSRYLQKDQNLSDVPDKAKGRSSLEVYSKTESDENYMAKSQCGADIPNKPLFLQNVGLTETVEQARNAVPSTRKVNGKALTTDITLTSGDIGALPVTGGRLNGPLGIGTDNALGGNSIVLGDNDTGFKQDGDGVLGIYANNARVGYIDNSGLHMSVDVLTNGAVRAGDEKKLSLTSNNNSTMTATFNLWGDANRPTVIELDDDQGWHLYSQRNHDGSIVFTVNGDITANTLRAGGAIYHNNGDIFGSLWGNDWLSTWINNNLVLDVQLGAGTSVTTWNNAGSWPNTPGYVVTSVWKDNQGENIDGINYAPLQKRVGNQWYTVQGGTV</sequence>
<name>A0A760MT71_SALER</name>
<evidence type="ECO:0000313" key="1">
    <source>
        <dbReference type="EMBL" id="HAG2561478.1"/>
    </source>
</evidence>
<dbReference type="AlphaFoldDB" id="A0A760MT71"/>
<reference evidence="1" key="2">
    <citation type="submission" date="2020-02" db="EMBL/GenBank/DDBJ databases">
        <authorList>
            <consortium name="NCBI Pathogen Detection Project"/>
        </authorList>
    </citation>
    <scope>NUCLEOTIDE SEQUENCE</scope>
    <source>
        <strain evidence="1">MA.CK_95/00012601</strain>
    </source>
</reference>
<dbReference type="PANTHER" id="PTHR35191">
    <property type="entry name" value="PROPHAGE SIDE TAIL FIBER PROTEIN HOMOLOG STFQ-RELATED"/>
    <property type="match status" value="1"/>
</dbReference>
<organism evidence="1">
    <name type="scientific">Salmonella enterica</name>
    <name type="common">Salmonella choleraesuis</name>
    <dbReference type="NCBI Taxonomy" id="28901"/>
    <lineage>
        <taxon>Bacteria</taxon>
        <taxon>Pseudomonadati</taxon>
        <taxon>Pseudomonadota</taxon>
        <taxon>Gammaproteobacteria</taxon>
        <taxon>Enterobacterales</taxon>
        <taxon>Enterobacteriaceae</taxon>
        <taxon>Salmonella</taxon>
    </lineage>
</organism>
<dbReference type="EMBL" id="DAAXUA010000007">
    <property type="protein sequence ID" value="HAG2561478.1"/>
    <property type="molecule type" value="Genomic_DNA"/>
</dbReference>
<gene>
    <name evidence="1" type="ORF">G8W38_003228</name>
</gene>